<dbReference type="AlphaFoldDB" id="F9RP56"/>
<dbReference type="InterPro" id="IPR021806">
    <property type="entry name" value="DUF3379"/>
</dbReference>
<evidence type="ECO:0000313" key="2">
    <source>
        <dbReference type="Proteomes" id="UP000004349"/>
    </source>
</evidence>
<dbReference type="RefSeq" id="WP_005595700.1">
    <property type="nucleotide sequence ID" value="NZ_AFWE01000135.1"/>
</dbReference>
<organism evidence="1 2">
    <name type="scientific">Vibrio scophthalmi LMG 19158</name>
    <dbReference type="NCBI Taxonomy" id="870967"/>
    <lineage>
        <taxon>Bacteria</taxon>
        <taxon>Pseudomonadati</taxon>
        <taxon>Pseudomonadota</taxon>
        <taxon>Gammaproteobacteria</taxon>
        <taxon>Vibrionales</taxon>
        <taxon>Vibrionaceae</taxon>
        <taxon>Vibrio</taxon>
    </lineage>
</organism>
<accession>F9RP56</accession>
<dbReference type="eggNOG" id="COG5662">
    <property type="taxonomic scope" value="Bacteria"/>
</dbReference>
<reference evidence="1 2" key="1">
    <citation type="journal article" date="2012" name="Int. J. Syst. Evol. Microbiol.">
        <title>Vibrio caribbeanicus sp. nov., isolated from the marine sponge Scleritoderma cyanea.</title>
        <authorList>
            <person name="Hoffmann M."/>
            <person name="Monday S.R."/>
            <person name="Allard M.W."/>
            <person name="Strain E.A."/>
            <person name="Whittaker P."/>
            <person name="Naum M."/>
            <person name="McCarthy P.J."/>
            <person name="Lopez J.V."/>
            <person name="Fischer M."/>
            <person name="Brown E.W."/>
        </authorList>
    </citation>
    <scope>NUCLEOTIDE SEQUENCE [LARGE SCALE GENOMIC DNA]</scope>
    <source>
        <strain evidence="1 2">LMG 19158</strain>
    </source>
</reference>
<dbReference type="EMBL" id="AFWE01000135">
    <property type="protein sequence ID" value="EGU35907.1"/>
    <property type="molecule type" value="Genomic_DNA"/>
</dbReference>
<evidence type="ECO:0000313" key="1">
    <source>
        <dbReference type="EMBL" id="EGU35907.1"/>
    </source>
</evidence>
<protein>
    <recommendedName>
        <fullName evidence="3">DUF4367 domain-containing protein</fullName>
    </recommendedName>
</protein>
<gene>
    <name evidence="1" type="ORF">VIS19158_13977</name>
</gene>
<proteinExistence type="predicted"/>
<comment type="caution">
    <text evidence="1">The sequence shown here is derived from an EMBL/GenBank/DDBJ whole genome shotgun (WGS) entry which is preliminary data.</text>
</comment>
<dbReference type="Pfam" id="PF11859">
    <property type="entry name" value="DUF3379"/>
    <property type="match status" value="1"/>
</dbReference>
<dbReference type="Proteomes" id="UP000004349">
    <property type="component" value="Unassembled WGS sequence"/>
</dbReference>
<sequence length="164" mass="18368">MNILKKNLKIISISFVAGLLVSQFNWNNTFIGEDNVSLADIAMKRVTRDLEFVTDIKENVSISDINVKTRPFNYQFSEEIPYNVRYLNHCGFAGEDALYLILEGKHGDVSVFLTNAISKKTTTKKANKNTLTMPIGNSSIILIGNLDENLEIIANQLTDIVKPT</sequence>
<evidence type="ECO:0008006" key="3">
    <source>
        <dbReference type="Google" id="ProtNLM"/>
    </source>
</evidence>
<name>F9RP56_9VIBR</name>